<evidence type="ECO:0000256" key="2">
    <source>
        <dbReference type="ARBA" id="ARBA00022547"/>
    </source>
</evidence>
<dbReference type="GO" id="GO:0065003">
    <property type="term" value="P:protein-containing complex assembly"/>
    <property type="evidence" value="ECO:0007669"/>
    <property type="project" value="EnsemblFungi"/>
</dbReference>
<keyword evidence="3 8" id="KW-0375">Hydrogen ion transport</keyword>
<gene>
    <name evidence="9" type="ORF">PACTADRAFT_50449</name>
</gene>
<evidence type="ECO:0000256" key="6">
    <source>
        <dbReference type="ARBA" id="ARBA00023128"/>
    </source>
</evidence>
<keyword evidence="2 8" id="KW-0138">CF(0)</keyword>
<dbReference type="SUPFAM" id="SSF161060">
    <property type="entry name" value="ATP synthase B chain-like"/>
    <property type="match status" value="1"/>
</dbReference>
<dbReference type="Pfam" id="PF05405">
    <property type="entry name" value="Mt_ATP-synt_B"/>
    <property type="match status" value="1"/>
</dbReference>
<evidence type="ECO:0000256" key="8">
    <source>
        <dbReference type="RuleBase" id="RU368017"/>
    </source>
</evidence>
<comment type="similarity">
    <text evidence="8">Belongs to the eukaryotic ATPase B chain family.</text>
</comment>
<sequence length="234" mass="25601">MSSRLSLRAIRPISMQLNRSIAPITPIGIRYLSTPVDPKTKANSIIDALPGNSALSKTGILATSTAAAVYAVSNGLFVFNDEAMLLITFTGFVAMCSRVLAPLYGEWASSTIKSIVDILNSSRSKHVEAVQSRIDQVTNLKDVVATTKTLFEISKETAQLEAEAFELKQKVALAAEAKSVLESWVRHENNLRQAEQQQLAATVIANVEKEVGNPKFQERVLLQAVDEIEKVFKQ</sequence>
<reference evidence="10" key="1">
    <citation type="submission" date="2016-05" db="EMBL/GenBank/DDBJ databases">
        <title>Comparative genomics of biotechnologically important yeasts.</title>
        <authorList>
            <consortium name="DOE Joint Genome Institute"/>
            <person name="Riley R."/>
            <person name="Haridas S."/>
            <person name="Wolfe K.H."/>
            <person name="Lopes M.R."/>
            <person name="Hittinger C.T."/>
            <person name="Goker M."/>
            <person name="Salamov A."/>
            <person name="Wisecaver J."/>
            <person name="Long T.M."/>
            <person name="Aerts A.L."/>
            <person name="Barry K."/>
            <person name="Choi C."/>
            <person name="Clum A."/>
            <person name="Coughlan A.Y."/>
            <person name="Deshpande S."/>
            <person name="Douglass A.P."/>
            <person name="Hanson S.J."/>
            <person name="Klenk H.-P."/>
            <person name="Labutti K."/>
            <person name="Lapidus A."/>
            <person name="Lindquist E."/>
            <person name="Lipzen A."/>
            <person name="Meier-Kolthoff J.P."/>
            <person name="Ohm R.A."/>
            <person name="Otillar R.P."/>
            <person name="Pangilinan J."/>
            <person name="Peng Y."/>
            <person name="Rokas A."/>
            <person name="Rosa C.A."/>
            <person name="Scheuner C."/>
            <person name="Sibirny A.A."/>
            <person name="Slot J.C."/>
            <person name="Stielow J.B."/>
            <person name="Sun H."/>
            <person name="Kurtzman C.P."/>
            <person name="Blackwell M."/>
            <person name="Grigoriev I.V."/>
            <person name="Jeffries T.W."/>
        </authorList>
    </citation>
    <scope>NUCLEOTIDE SEQUENCE [LARGE SCALE GENOMIC DNA]</scope>
    <source>
        <strain evidence="10">NRRL Y-2460</strain>
    </source>
</reference>
<name>A0A1E4TS31_PACTA</name>
<keyword evidence="4 8" id="KW-0999">Mitochondrion inner membrane</keyword>
<evidence type="ECO:0000313" key="9">
    <source>
        <dbReference type="EMBL" id="ODV94571.1"/>
    </source>
</evidence>
<dbReference type="Proteomes" id="UP000094236">
    <property type="component" value="Unassembled WGS sequence"/>
</dbReference>
<evidence type="ECO:0000256" key="4">
    <source>
        <dbReference type="ARBA" id="ARBA00022792"/>
    </source>
</evidence>
<proteinExistence type="inferred from homology"/>
<dbReference type="EMBL" id="KV454015">
    <property type="protein sequence ID" value="ODV94571.1"/>
    <property type="molecule type" value="Genomic_DNA"/>
</dbReference>
<organism evidence="9 10">
    <name type="scientific">Pachysolen tannophilus NRRL Y-2460</name>
    <dbReference type="NCBI Taxonomy" id="669874"/>
    <lineage>
        <taxon>Eukaryota</taxon>
        <taxon>Fungi</taxon>
        <taxon>Dikarya</taxon>
        <taxon>Ascomycota</taxon>
        <taxon>Saccharomycotina</taxon>
        <taxon>Pichiomycetes</taxon>
        <taxon>Pachysolenaceae</taxon>
        <taxon>Pachysolen</taxon>
    </lineage>
</organism>
<evidence type="ECO:0000256" key="1">
    <source>
        <dbReference type="ARBA" id="ARBA00022448"/>
    </source>
</evidence>
<evidence type="ECO:0000313" key="10">
    <source>
        <dbReference type="Proteomes" id="UP000094236"/>
    </source>
</evidence>
<comment type="subcellular location">
    <subcellularLocation>
        <location evidence="8">Mitochondrion</location>
    </subcellularLocation>
    <subcellularLocation>
        <location evidence="8">Mitochondrion inner membrane</location>
    </subcellularLocation>
</comment>
<evidence type="ECO:0000256" key="7">
    <source>
        <dbReference type="ARBA" id="ARBA00023136"/>
    </source>
</evidence>
<dbReference type="AlphaFoldDB" id="A0A1E4TS31"/>
<dbReference type="STRING" id="669874.A0A1E4TS31"/>
<dbReference type="Gene3D" id="1.20.5.2210">
    <property type="match status" value="1"/>
</dbReference>
<evidence type="ECO:0000256" key="5">
    <source>
        <dbReference type="ARBA" id="ARBA00023065"/>
    </source>
</evidence>
<dbReference type="PANTHER" id="PTHR12733:SF3">
    <property type="entry name" value="ATP SYNTHASE F(0) COMPLEX SUBUNIT B1, MITOCHONDRIAL"/>
    <property type="match status" value="1"/>
</dbReference>
<evidence type="ECO:0000256" key="3">
    <source>
        <dbReference type="ARBA" id="ARBA00022781"/>
    </source>
</evidence>
<keyword evidence="5 8" id="KW-0406">Ion transport</keyword>
<dbReference type="GO" id="GO:0046933">
    <property type="term" value="F:proton-transporting ATP synthase activity, rotational mechanism"/>
    <property type="evidence" value="ECO:0007669"/>
    <property type="project" value="EnsemblFungi"/>
</dbReference>
<keyword evidence="6 8" id="KW-0496">Mitochondrion</keyword>
<dbReference type="OrthoDB" id="67388at2759"/>
<dbReference type="InterPro" id="IPR013837">
    <property type="entry name" value="ATP_synth_F0_suB"/>
</dbReference>
<dbReference type="GO" id="GO:0045259">
    <property type="term" value="C:proton-transporting ATP synthase complex"/>
    <property type="evidence" value="ECO:0007669"/>
    <property type="project" value="UniProtKB-KW"/>
</dbReference>
<keyword evidence="7 8" id="KW-0472">Membrane</keyword>
<comment type="subunit">
    <text evidence="8">F-type ATPases have 2 components, CF(1) - the catalytic core - and CF(0) - the membrane proton channel. In yeast, the dimeric form of ATP synthase consists of 17 polypeptides: alpha, beta, gamma, delta, epsilon, 4 (B), 5 (OSCP), 6 (A), 8, 9 (C), d, E (Tim11), f, g, h, i/j and k.</text>
</comment>
<dbReference type="InterPro" id="IPR008688">
    <property type="entry name" value="ATP_synth_Bsub_B/MI25"/>
</dbReference>
<keyword evidence="10" id="KW-1185">Reference proteome</keyword>
<comment type="function">
    <text evidence="8">Subunit b, of the mitochondrial membrane ATP synthase complex (F(1)F(0) ATP synthase or Complex V) that produces ATP from ADP in the presence of a proton gradient across the membrane which is generated by electron transport complexes of the respiratory chain. ATP synthase complex consist of a soluble F(1) head domain - the catalytic core - and a membrane F(1) domain - the membrane proton channel. These two domains are linked by a central stalk rotating inside the F(1) region and a stationary peripheral stalk. During catalysis, ATP synthesis in the catalytic domain of F(1) is coupled via a rotary mechanism of the central stalk subunits to proton translocation. In vivo, can only synthesize ATP although its ATP hydrolase activity can be activated artificially in vitro. Part of the complex F(0) domain. Part of the complex F(0) domain and the peripheric stalk, which acts as a stator to hold the catalytic alpha(3)beta(3) subcomplex and subunit a/ATP6 static relative to the rotary elements.</text>
</comment>
<protein>
    <recommendedName>
        <fullName evidence="8">ATP synthase subunit 4</fullName>
    </recommendedName>
</protein>
<accession>A0A1E4TS31</accession>
<keyword evidence="1 8" id="KW-0813">Transport</keyword>
<dbReference type="FunFam" id="1.20.5.2210:FF:000002">
    <property type="entry name" value="ATP synthase subunit 4 mitochondrial"/>
    <property type="match status" value="1"/>
</dbReference>
<dbReference type="PANTHER" id="PTHR12733">
    <property type="entry name" value="MITOCHONDRIAL ATP SYNTHASE B CHAIN"/>
    <property type="match status" value="1"/>
</dbReference>
<dbReference type="GO" id="GO:0046961">
    <property type="term" value="F:proton-transporting ATPase activity, rotational mechanism"/>
    <property type="evidence" value="ECO:0007669"/>
    <property type="project" value="EnsemblFungi"/>
</dbReference>
<dbReference type="GO" id="GO:0005743">
    <property type="term" value="C:mitochondrial inner membrane"/>
    <property type="evidence" value="ECO:0007669"/>
    <property type="project" value="UniProtKB-SubCell"/>
</dbReference>